<dbReference type="InterPro" id="IPR028909">
    <property type="entry name" value="bL21-like"/>
</dbReference>
<gene>
    <name evidence="3" type="ORF">ONE63_001248</name>
</gene>
<evidence type="ECO:0000313" key="4">
    <source>
        <dbReference type="Proteomes" id="UP001075354"/>
    </source>
</evidence>
<dbReference type="GO" id="GO:0005762">
    <property type="term" value="C:mitochondrial large ribosomal subunit"/>
    <property type="evidence" value="ECO:0007669"/>
    <property type="project" value="TreeGrafter"/>
</dbReference>
<dbReference type="Pfam" id="PF00829">
    <property type="entry name" value="Ribosomal_L21p"/>
    <property type="match status" value="1"/>
</dbReference>
<protein>
    <recommendedName>
        <fullName evidence="2">Large ribosomal subunit protein bL21m</fullName>
    </recommendedName>
</protein>
<evidence type="ECO:0000256" key="1">
    <source>
        <dbReference type="ARBA" id="ARBA00008563"/>
    </source>
</evidence>
<keyword evidence="4" id="KW-1185">Reference proteome</keyword>
<comment type="caution">
    <text evidence="3">The sequence shown here is derived from an EMBL/GenBank/DDBJ whole genome shotgun (WGS) entry which is preliminary data.</text>
</comment>
<evidence type="ECO:0000313" key="3">
    <source>
        <dbReference type="EMBL" id="KAJ1523382.1"/>
    </source>
</evidence>
<dbReference type="InterPro" id="IPR036164">
    <property type="entry name" value="bL21-like_sf"/>
</dbReference>
<organism evidence="3 4">
    <name type="scientific">Megalurothrips usitatus</name>
    <name type="common">bean blossom thrips</name>
    <dbReference type="NCBI Taxonomy" id="439358"/>
    <lineage>
        <taxon>Eukaryota</taxon>
        <taxon>Metazoa</taxon>
        <taxon>Ecdysozoa</taxon>
        <taxon>Arthropoda</taxon>
        <taxon>Hexapoda</taxon>
        <taxon>Insecta</taxon>
        <taxon>Pterygota</taxon>
        <taxon>Neoptera</taxon>
        <taxon>Paraneoptera</taxon>
        <taxon>Thysanoptera</taxon>
        <taxon>Terebrantia</taxon>
        <taxon>Thripoidea</taxon>
        <taxon>Thripidae</taxon>
        <taxon>Megalurothrips</taxon>
    </lineage>
</organism>
<accession>A0AAV7XCJ5</accession>
<dbReference type="PANTHER" id="PTHR21349">
    <property type="entry name" value="50S RIBOSOMAL PROTEIN L21"/>
    <property type="match status" value="1"/>
</dbReference>
<dbReference type="EMBL" id="JAPTSV010000010">
    <property type="protein sequence ID" value="KAJ1523382.1"/>
    <property type="molecule type" value="Genomic_DNA"/>
</dbReference>
<dbReference type="GO" id="GO:0003735">
    <property type="term" value="F:structural constituent of ribosome"/>
    <property type="evidence" value="ECO:0007669"/>
    <property type="project" value="TreeGrafter"/>
</dbReference>
<dbReference type="AlphaFoldDB" id="A0AAV7XCJ5"/>
<proteinExistence type="inferred from homology"/>
<dbReference type="PANTHER" id="PTHR21349:SF0">
    <property type="entry name" value="LARGE RIBOSOMAL SUBUNIT PROTEIN BL21M"/>
    <property type="match status" value="1"/>
</dbReference>
<comment type="similarity">
    <text evidence="1">Belongs to the bacterial ribosomal protein bL21 family.</text>
</comment>
<reference evidence="3" key="1">
    <citation type="submission" date="2022-12" db="EMBL/GenBank/DDBJ databases">
        <title>Chromosome-level genome assembly of the bean flower thrips Megalurothrips usitatus.</title>
        <authorList>
            <person name="Ma L."/>
            <person name="Liu Q."/>
            <person name="Li H."/>
            <person name="Cai W."/>
        </authorList>
    </citation>
    <scope>NUCLEOTIDE SEQUENCE</scope>
    <source>
        <strain evidence="3">Cailab_2022a</strain>
    </source>
</reference>
<evidence type="ECO:0000256" key="2">
    <source>
        <dbReference type="ARBA" id="ARBA00044129"/>
    </source>
</evidence>
<sequence length="224" mass="25259">MAAFRGLIQAAAPSVNVLFRKSLPSLITSSPFLPRSGTLPTATAIAGLRTHAINKRIAQIVPKTPLHQQTVVDKSEDDELAIEEVVSKVNSQIDEKSHGRLFAVVHLANRQWKITPEDVLVVEGFWPPNVGDVIRLEKVLLVGSSDFSLVGMPLLRPDLVNIQATVVEKRLSHTKTNFKKKRRKQYQRINFYRYQQTMIRINSITLTSRINEKKDIEGLEGRVF</sequence>
<dbReference type="SUPFAM" id="SSF141091">
    <property type="entry name" value="L21p-like"/>
    <property type="match status" value="1"/>
</dbReference>
<name>A0AAV7XCJ5_9NEOP</name>
<dbReference type="Proteomes" id="UP001075354">
    <property type="component" value="Chromosome 10"/>
</dbReference>